<dbReference type="Proteomes" id="UP000326924">
    <property type="component" value="Unassembled WGS sequence"/>
</dbReference>
<proteinExistence type="predicted"/>
<gene>
    <name evidence="2" type="ORF">FN846DRAFT_964420</name>
</gene>
<organism evidence="2 3">
    <name type="scientific">Sphaerosporella brunnea</name>
    <dbReference type="NCBI Taxonomy" id="1250544"/>
    <lineage>
        <taxon>Eukaryota</taxon>
        <taxon>Fungi</taxon>
        <taxon>Dikarya</taxon>
        <taxon>Ascomycota</taxon>
        <taxon>Pezizomycotina</taxon>
        <taxon>Pezizomycetes</taxon>
        <taxon>Pezizales</taxon>
        <taxon>Pyronemataceae</taxon>
        <taxon>Sphaerosporella</taxon>
    </lineage>
</organism>
<feature type="compositionally biased region" description="Polar residues" evidence="1">
    <location>
        <begin position="61"/>
        <end position="76"/>
    </location>
</feature>
<feature type="compositionally biased region" description="Basic residues" evidence="1">
    <location>
        <begin position="48"/>
        <end position="58"/>
    </location>
</feature>
<feature type="compositionally biased region" description="Low complexity" evidence="1">
    <location>
        <begin position="97"/>
        <end position="124"/>
    </location>
</feature>
<dbReference type="InParanoid" id="A0A5J5ENA0"/>
<dbReference type="Gene3D" id="1.10.510.10">
    <property type="entry name" value="Transferase(Phosphotransferase) domain 1"/>
    <property type="match status" value="1"/>
</dbReference>
<name>A0A5J5ENA0_9PEZI</name>
<accession>A0A5J5ENA0</accession>
<reference evidence="2 3" key="1">
    <citation type="submission" date="2019-09" db="EMBL/GenBank/DDBJ databases">
        <title>Draft genome of the ectomycorrhizal ascomycete Sphaerosporella brunnea.</title>
        <authorList>
            <consortium name="DOE Joint Genome Institute"/>
            <person name="Benucci G.M."/>
            <person name="Marozzi G."/>
            <person name="Antonielli L."/>
            <person name="Sanchez S."/>
            <person name="Marco P."/>
            <person name="Wang X."/>
            <person name="Falini L.B."/>
            <person name="Barry K."/>
            <person name="Haridas S."/>
            <person name="Lipzen A."/>
            <person name="Labutti K."/>
            <person name="Grigoriev I.V."/>
            <person name="Murat C."/>
            <person name="Martin F."/>
            <person name="Albertini E."/>
            <person name="Donnini D."/>
            <person name="Bonito G."/>
        </authorList>
    </citation>
    <scope>NUCLEOTIDE SEQUENCE [LARGE SCALE GENOMIC DNA]</scope>
    <source>
        <strain evidence="2 3">Sb_GMNB300</strain>
    </source>
</reference>
<evidence type="ECO:0000313" key="3">
    <source>
        <dbReference type="Proteomes" id="UP000326924"/>
    </source>
</evidence>
<dbReference type="AlphaFoldDB" id="A0A5J5ENA0"/>
<comment type="caution">
    <text evidence="2">The sequence shown here is derived from an EMBL/GenBank/DDBJ whole genome shotgun (WGS) entry which is preliminary data.</text>
</comment>
<dbReference type="EMBL" id="VXIS01000204">
    <property type="protein sequence ID" value="KAA8897055.1"/>
    <property type="molecule type" value="Genomic_DNA"/>
</dbReference>
<keyword evidence="3" id="KW-1185">Reference proteome</keyword>
<protein>
    <recommendedName>
        <fullName evidence="4">Protein kinase domain-containing protein</fullName>
    </recommendedName>
</protein>
<dbReference type="InterPro" id="IPR011009">
    <property type="entry name" value="Kinase-like_dom_sf"/>
</dbReference>
<evidence type="ECO:0000313" key="2">
    <source>
        <dbReference type="EMBL" id="KAA8897055.1"/>
    </source>
</evidence>
<dbReference type="OrthoDB" id="2744451at2759"/>
<feature type="region of interest" description="Disordered" evidence="1">
    <location>
        <begin position="1"/>
        <end position="141"/>
    </location>
</feature>
<sequence length="383" mass="42327">MPLNPFRTRSSAAASHRYNLRKRRRCDEVQPPVAAKKTKTLPAAEKKLRPKRDARRRIRPDTTSPPSLNHHASTCRCSPPSPISTVAAAPSPPPSSPSSISTSITTSLPPSSTFASTATSPAPSESRKALPSPPPASDIDPWPTFLPAIEDRDEPIAVTTIPFLTDFSCTFVRELQSNDTAAVLVVSMPDATQRILKLFLPEPNAWIDPFSAEYSAYCSLVHHGVSLPPSTSARRVVPYCYGAVNIQPLRQMKRARVWKNPLKKVKKPLFGLLLEFIPDAPSILNAPERLARRPELVADVLAALGMVHSAGVLHQDDMPRNILIDGNDGVWWIDFGCALTTAYNKIHPNWFQGERRRVKELLTNDVIPAELEGRVPTWRTLGW</sequence>
<dbReference type="SUPFAM" id="SSF56112">
    <property type="entry name" value="Protein kinase-like (PK-like)"/>
    <property type="match status" value="1"/>
</dbReference>
<evidence type="ECO:0000256" key="1">
    <source>
        <dbReference type="SAM" id="MobiDB-lite"/>
    </source>
</evidence>
<evidence type="ECO:0008006" key="4">
    <source>
        <dbReference type="Google" id="ProtNLM"/>
    </source>
</evidence>